<gene>
    <name evidence="5" type="ORF">SCFA_540007</name>
</gene>
<evidence type="ECO:0000256" key="1">
    <source>
        <dbReference type="ARBA" id="ARBA00022578"/>
    </source>
</evidence>
<keyword evidence="2" id="KW-0238">DNA-binding</keyword>
<dbReference type="GO" id="GO:0006313">
    <property type="term" value="P:DNA transposition"/>
    <property type="evidence" value="ECO:0007669"/>
    <property type="project" value="InterPro"/>
</dbReference>
<name>A0A485M271_9ZZZZ</name>
<dbReference type="GO" id="GO:0003677">
    <property type="term" value="F:DNA binding"/>
    <property type="evidence" value="ECO:0007669"/>
    <property type="project" value="UniProtKB-KW"/>
</dbReference>
<dbReference type="EMBL" id="CAADRM010000119">
    <property type="protein sequence ID" value="VFU16347.1"/>
    <property type="molecule type" value="Genomic_DNA"/>
</dbReference>
<dbReference type="GO" id="GO:0004803">
    <property type="term" value="F:transposase activity"/>
    <property type="evidence" value="ECO:0007669"/>
    <property type="project" value="InterPro"/>
</dbReference>
<evidence type="ECO:0000256" key="4">
    <source>
        <dbReference type="SAM" id="MobiDB-lite"/>
    </source>
</evidence>
<evidence type="ECO:0000256" key="2">
    <source>
        <dbReference type="ARBA" id="ARBA00023125"/>
    </source>
</evidence>
<dbReference type="Pfam" id="PF00872">
    <property type="entry name" value="Transposase_mut"/>
    <property type="match status" value="1"/>
</dbReference>
<reference evidence="5" key="1">
    <citation type="submission" date="2019-03" db="EMBL/GenBank/DDBJ databases">
        <authorList>
            <person name="Hao L."/>
        </authorList>
    </citation>
    <scope>NUCLEOTIDE SEQUENCE</scope>
</reference>
<sequence length="405" mass="46376">MAIRDELLNELMKGYEKPEDLLGENGLLKDLTKRLLEKALQGEMTHHLGYPKWSPAGKNTGNSRNGKNTKKIKGEFGEMEIDVPRDRNSEFEPVIIPKGQSRFDGFDDKIISMYARGMSTREIQGHLKEIYQIEVSPEFISSVTDSVMEDVRQWQNRPLDSVYPILYLDALMVKVKDQGHIVNKAVYLAIGITMEGRKEILGMWIEKSEGAKFWLQVITELKNRGVKDIFIACVDGLKGFPDAINAVFPKTEIQLCIVHMVRNSLKFVSWKDRKAVAGDLKEIYRPATVELAEKALEAFSAKWDEKYPAISPSWRNNWANIIPLFAYPPEIRRAIYTTNAIESLNMSLRKIIKTKSSFPNDDALKKILYLALKNIEKKWTMPIQNWSGAINQFLILFGDRVPLEH</sequence>
<feature type="region of interest" description="Disordered" evidence="4">
    <location>
        <begin position="47"/>
        <end position="70"/>
    </location>
</feature>
<evidence type="ECO:0000313" key="5">
    <source>
        <dbReference type="EMBL" id="VFU16347.1"/>
    </source>
</evidence>
<feature type="compositionally biased region" description="Polar residues" evidence="4">
    <location>
        <begin position="57"/>
        <end position="66"/>
    </location>
</feature>
<dbReference type="PANTHER" id="PTHR33217:SF5">
    <property type="entry name" value="MUTATOR FAMILY TRANSPOSASE"/>
    <property type="match status" value="1"/>
</dbReference>
<accession>A0A485M271</accession>
<organism evidence="5">
    <name type="scientific">anaerobic digester metagenome</name>
    <dbReference type="NCBI Taxonomy" id="1263854"/>
    <lineage>
        <taxon>unclassified sequences</taxon>
        <taxon>metagenomes</taxon>
        <taxon>ecological metagenomes</taxon>
    </lineage>
</organism>
<dbReference type="InterPro" id="IPR001207">
    <property type="entry name" value="Transposase_mutator"/>
</dbReference>
<keyword evidence="1" id="KW-0815">Transposition</keyword>
<dbReference type="PANTHER" id="PTHR33217">
    <property type="entry name" value="TRANSPOSASE FOR INSERTION SEQUENCE ELEMENT IS1081"/>
    <property type="match status" value="1"/>
</dbReference>
<keyword evidence="3" id="KW-0233">DNA recombination</keyword>
<evidence type="ECO:0000256" key="3">
    <source>
        <dbReference type="ARBA" id="ARBA00023172"/>
    </source>
</evidence>
<dbReference type="NCBIfam" id="NF033543">
    <property type="entry name" value="transpos_IS256"/>
    <property type="match status" value="1"/>
</dbReference>
<protein>
    <submittedName>
        <fullName evidence="5">Transposase</fullName>
    </submittedName>
</protein>
<dbReference type="AlphaFoldDB" id="A0A485M271"/>
<proteinExistence type="predicted"/>
<dbReference type="PROSITE" id="PS01007">
    <property type="entry name" value="TRANSPOSASE_MUTATOR"/>
    <property type="match status" value="1"/>
</dbReference>